<evidence type="ECO:0000256" key="10">
    <source>
        <dbReference type="ARBA" id="ARBA00022723"/>
    </source>
</evidence>
<keyword evidence="16" id="KW-0539">Nucleus</keyword>
<evidence type="ECO:0000256" key="15">
    <source>
        <dbReference type="ARBA" id="ARBA00023204"/>
    </source>
</evidence>
<comment type="subunit">
    <text evidence="6">Monomer.</text>
</comment>
<comment type="caution">
    <text evidence="26">The sequence shown here is derived from an EMBL/GenBank/DDBJ whole genome shotgun (WGS) entry which is preliminary data.</text>
</comment>
<dbReference type="GO" id="GO:0006281">
    <property type="term" value="P:DNA repair"/>
    <property type="evidence" value="ECO:0007669"/>
    <property type="project" value="UniProtKB-KW"/>
</dbReference>
<dbReference type="EC" id="3.2.1.143" evidence="7"/>
<protein>
    <recommendedName>
        <fullName evidence="17">ADP-ribosylhydrolase ARH3</fullName>
        <ecNumber evidence="7">3.2.1.143</ecNumber>
    </recommendedName>
    <alternativeName>
        <fullName evidence="18">ADP-ribose glycohydrolase ARH3</fullName>
    </alternativeName>
    <alternativeName>
        <fullName evidence="19">ADP-ribosylhydrolase 3</fullName>
    </alternativeName>
    <alternativeName>
        <fullName evidence="22">O-acetyl-ADP-ribose deacetylase ARH3</fullName>
    </alternativeName>
    <alternativeName>
        <fullName evidence="23">Poly(ADP-ribose) glycohydrolase ARH3</fullName>
    </alternativeName>
    <alternativeName>
        <fullName evidence="21">[Protein ADP-ribosylarginine] hydrolase-like protein 2</fullName>
    </alternativeName>
    <alternativeName>
        <fullName evidence="20">[Protein ADP-ribosylserine] hydrolase</fullName>
    </alternativeName>
</protein>
<evidence type="ECO:0000256" key="20">
    <source>
        <dbReference type="ARBA" id="ARBA00042722"/>
    </source>
</evidence>
<reference evidence="26" key="1">
    <citation type="submission" date="2023-07" db="EMBL/GenBank/DDBJ databases">
        <title>Chromosome-level genome assembly of Artemia franciscana.</title>
        <authorList>
            <person name="Jo E."/>
        </authorList>
    </citation>
    <scope>NUCLEOTIDE SEQUENCE</scope>
    <source>
        <tissue evidence="26">Whole body</tissue>
    </source>
</reference>
<evidence type="ECO:0000256" key="12">
    <source>
        <dbReference type="ARBA" id="ARBA00022801"/>
    </source>
</evidence>
<keyword evidence="10 25" id="KW-0479">Metal-binding</keyword>
<comment type="subcellular location">
    <subcellularLocation>
        <location evidence="2">Chromosome</location>
    </subcellularLocation>
    <subcellularLocation>
        <location evidence="4">Cytoplasm</location>
    </subcellularLocation>
    <subcellularLocation>
        <location evidence="3">Mitochondrion matrix</location>
    </subcellularLocation>
    <subcellularLocation>
        <location evidence="1">Nucleus</location>
    </subcellularLocation>
</comment>
<dbReference type="InterPro" id="IPR005502">
    <property type="entry name" value="Ribosyl_crysJ1"/>
</dbReference>
<comment type="cofactor">
    <cofactor evidence="25">
        <name>Mg(2+)</name>
        <dbReference type="ChEBI" id="CHEBI:18420"/>
    </cofactor>
    <text evidence="25">Binds 2 magnesium ions per subunit.</text>
</comment>
<keyword evidence="14" id="KW-0496">Mitochondrion</keyword>
<evidence type="ECO:0000256" key="21">
    <source>
        <dbReference type="ARBA" id="ARBA00042850"/>
    </source>
</evidence>
<feature type="binding site" evidence="25">
    <location>
        <position position="301"/>
    </location>
    <ligand>
        <name>Mg(2+)</name>
        <dbReference type="ChEBI" id="CHEBI:18420"/>
        <label>1</label>
    </ligand>
</feature>
<evidence type="ECO:0000256" key="1">
    <source>
        <dbReference type="ARBA" id="ARBA00004123"/>
    </source>
</evidence>
<comment type="similarity">
    <text evidence="5">Belongs to the ADP-ribosylglycohydrolase family.</text>
</comment>
<dbReference type="Proteomes" id="UP001187531">
    <property type="component" value="Unassembled WGS sequence"/>
</dbReference>
<dbReference type="Pfam" id="PF03747">
    <property type="entry name" value="ADP_ribosyl_GH"/>
    <property type="match status" value="1"/>
</dbReference>
<dbReference type="InterPro" id="IPR036705">
    <property type="entry name" value="Ribosyl_crysJ1_sf"/>
</dbReference>
<keyword evidence="27" id="KW-1185">Reference proteome</keyword>
<evidence type="ECO:0000256" key="18">
    <source>
        <dbReference type="ARBA" id="ARBA00042398"/>
    </source>
</evidence>
<keyword evidence="15" id="KW-0234">DNA repair</keyword>
<gene>
    <name evidence="26" type="ORF">QYM36_017586</name>
</gene>
<evidence type="ECO:0000256" key="23">
    <source>
        <dbReference type="ARBA" id="ARBA00043193"/>
    </source>
</evidence>
<evidence type="ECO:0000256" key="13">
    <source>
        <dbReference type="ARBA" id="ARBA00022842"/>
    </source>
</evidence>
<dbReference type="FunFam" id="1.10.4080.10:FF:000001">
    <property type="entry name" value="ADP-ribose glycohydrolase ARH3"/>
    <property type="match status" value="1"/>
</dbReference>
<organism evidence="26 27">
    <name type="scientific">Artemia franciscana</name>
    <name type="common">Brine shrimp</name>
    <name type="synonym">Artemia sanfranciscana</name>
    <dbReference type="NCBI Taxonomy" id="6661"/>
    <lineage>
        <taxon>Eukaryota</taxon>
        <taxon>Metazoa</taxon>
        <taxon>Ecdysozoa</taxon>
        <taxon>Arthropoda</taxon>
        <taxon>Crustacea</taxon>
        <taxon>Branchiopoda</taxon>
        <taxon>Anostraca</taxon>
        <taxon>Artemiidae</taxon>
        <taxon>Artemia</taxon>
    </lineage>
</organism>
<evidence type="ECO:0000256" key="11">
    <source>
        <dbReference type="ARBA" id="ARBA00022763"/>
    </source>
</evidence>
<dbReference type="SUPFAM" id="SSF101478">
    <property type="entry name" value="ADP-ribosylglycohydrolase"/>
    <property type="match status" value="1"/>
</dbReference>
<dbReference type="GO" id="GO:0005759">
    <property type="term" value="C:mitochondrial matrix"/>
    <property type="evidence" value="ECO:0007669"/>
    <property type="project" value="UniProtKB-SubCell"/>
</dbReference>
<evidence type="ECO:0000256" key="8">
    <source>
        <dbReference type="ARBA" id="ARBA00022454"/>
    </source>
</evidence>
<dbReference type="GO" id="GO:0046872">
    <property type="term" value="F:metal ion binding"/>
    <property type="evidence" value="ECO:0007669"/>
    <property type="project" value="UniProtKB-KW"/>
</dbReference>
<keyword evidence="12" id="KW-0378">Hydrolase</keyword>
<evidence type="ECO:0000256" key="3">
    <source>
        <dbReference type="ARBA" id="ARBA00004305"/>
    </source>
</evidence>
<keyword evidence="8" id="KW-0158">Chromosome</keyword>
<evidence type="ECO:0000256" key="24">
    <source>
        <dbReference type="ARBA" id="ARBA00049015"/>
    </source>
</evidence>
<dbReference type="GO" id="GO:0004649">
    <property type="term" value="F:poly(ADP-ribose) glycohydrolase activity"/>
    <property type="evidence" value="ECO:0007669"/>
    <property type="project" value="UniProtKB-EC"/>
</dbReference>
<keyword evidence="13 25" id="KW-0460">Magnesium</keyword>
<comment type="catalytic activity">
    <reaction evidence="24">
        <text>alpha-NAD(+) + H2O = ADP-D-ribose + nicotinamide + H(+)</text>
        <dbReference type="Rhea" id="RHEA:68792"/>
        <dbReference type="ChEBI" id="CHEBI:15377"/>
        <dbReference type="ChEBI" id="CHEBI:15378"/>
        <dbReference type="ChEBI" id="CHEBI:17154"/>
        <dbReference type="ChEBI" id="CHEBI:57967"/>
        <dbReference type="ChEBI" id="CHEBI:77017"/>
    </reaction>
</comment>
<feature type="binding site" evidence="25">
    <location>
        <position position="60"/>
    </location>
    <ligand>
        <name>Mg(2+)</name>
        <dbReference type="ChEBI" id="CHEBI:18420"/>
        <label>1</label>
    </ligand>
</feature>
<name>A0AA88KS58_ARTSF</name>
<proteinExistence type="inferred from homology"/>
<dbReference type="GO" id="GO:0140290">
    <property type="term" value="P:peptidyl-serine ADP-deribosylation"/>
    <property type="evidence" value="ECO:0007669"/>
    <property type="project" value="UniProtKB-ARBA"/>
</dbReference>
<evidence type="ECO:0000256" key="4">
    <source>
        <dbReference type="ARBA" id="ARBA00004496"/>
    </source>
</evidence>
<dbReference type="AlphaFoldDB" id="A0AA88KS58"/>
<evidence type="ECO:0000256" key="19">
    <source>
        <dbReference type="ARBA" id="ARBA00042471"/>
    </source>
</evidence>
<feature type="binding site" evidence="25">
    <location>
        <position position="298"/>
    </location>
    <ligand>
        <name>Mg(2+)</name>
        <dbReference type="ChEBI" id="CHEBI:18420"/>
        <label>1</label>
    </ligand>
</feature>
<accession>A0AA88KS58</accession>
<feature type="binding site" evidence="25">
    <location>
        <position position="62"/>
    </location>
    <ligand>
        <name>Mg(2+)</name>
        <dbReference type="ChEBI" id="CHEBI:18420"/>
        <label>1</label>
    </ligand>
</feature>
<evidence type="ECO:0000256" key="2">
    <source>
        <dbReference type="ARBA" id="ARBA00004286"/>
    </source>
</evidence>
<feature type="binding site" evidence="25">
    <location>
        <position position="300"/>
    </location>
    <ligand>
        <name>Mg(2+)</name>
        <dbReference type="ChEBI" id="CHEBI:18420"/>
        <label>1</label>
    </ligand>
</feature>
<evidence type="ECO:0000256" key="17">
    <source>
        <dbReference type="ARBA" id="ARBA00041057"/>
    </source>
</evidence>
<evidence type="ECO:0000256" key="16">
    <source>
        <dbReference type="ARBA" id="ARBA00023242"/>
    </source>
</evidence>
<feature type="binding site" evidence="25">
    <location>
        <position position="61"/>
    </location>
    <ligand>
        <name>Mg(2+)</name>
        <dbReference type="ChEBI" id="CHEBI:18420"/>
        <label>1</label>
    </ligand>
</feature>
<evidence type="ECO:0000256" key="9">
    <source>
        <dbReference type="ARBA" id="ARBA00022490"/>
    </source>
</evidence>
<sequence>MAGKSSLLSKMRGALVGSLAGDCLGNPFQTKGEFVSKSVLDHYLIGLQDPNLKVPYKPYTDDTAMTKNVVRSLLECKGYNPKDMAVRFVEEYKKDPKRDYGERVVNVFARLNMEGYEDPYRPAREQFDKQGSFGNGAAMRVAPVALYFCHNLEKCLEVAEEQARLTHFNWIAIMGAVLQSSAVFHALNCKEGAKLEAVEFVNKLRESIERIVDREEKTECLIKTTESYQDKLNKVLVFLKKSDPTPEHVADELGNGFSALESVHTAIYSFLKAVKETGDAKEKIFCQSLFNAIWIGGDTDTIGAMTGAISGAYVGFENINSILAAHLEDKDTVVKLADGIAEAVSE</sequence>
<evidence type="ECO:0000256" key="22">
    <source>
        <dbReference type="ARBA" id="ARBA00043187"/>
    </source>
</evidence>
<dbReference type="PANTHER" id="PTHR16222">
    <property type="entry name" value="ADP-RIBOSYLGLYCOHYDROLASE"/>
    <property type="match status" value="1"/>
</dbReference>
<evidence type="ECO:0000256" key="14">
    <source>
        <dbReference type="ARBA" id="ARBA00023128"/>
    </source>
</evidence>
<evidence type="ECO:0000313" key="27">
    <source>
        <dbReference type="Proteomes" id="UP001187531"/>
    </source>
</evidence>
<dbReference type="EMBL" id="JAVRJZ010000032">
    <property type="protein sequence ID" value="KAK2704143.1"/>
    <property type="molecule type" value="Genomic_DNA"/>
</dbReference>
<evidence type="ECO:0000256" key="6">
    <source>
        <dbReference type="ARBA" id="ARBA00011245"/>
    </source>
</evidence>
<dbReference type="InterPro" id="IPR050792">
    <property type="entry name" value="ADP-ribosylglycohydrolase"/>
</dbReference>
<evidence type="ECO:0000256" key="25">
    <source>
        <dbReference type="PIRSR" id="PIRSR605502-1"/>
    </source>
</evidence>
<keyword evidence="9" id="KW-0963">Cytoplasm</keyword>
<dbReference type="GO" id="GO:0005634">
    <property type="term" value="C:nucleus"/>
    <property type="evidence" value="ECO:0007669"/>
    <property type="project" value="UniProtKB-SubCell"/>
</dbReference>
<keyword evidence="11" id="KW-0227">DNA damage</keyword>
<dbReference type="Gene3D" id="1.10.4080.10">
    <property type="entry name" value="ADP-ribosylation/Crystallin J1"/>
    <property type="match status" value="1"/>
</dbReference>
<evidence type="ECO:0000256" key="7">
    <source>
        <dbReference type="ARBA" id="ARBA00012255"/>
    </source>
</evidence>
<evidence type="ECO:0000256" key="5">
    <source>
        <dbReference type="ARBA" id="ARBA00010702"/>
    </source>
</evidence>
<evidence type="ECO:0000313" key="26">
    <source>
        <dbReference type="EMBL" id="KAK2704143.1"/>
    </source>
</evidence>
<dbReference type="PANTHER" id="PTHR16222:SF24">
    <property type="entry name" value="ADP-RIBOSYLHYDROLASE ARH3"/>
    <property type="match status" value="1"/>
</dbReference>
<dbReference type="GO" id="GO:0005694">
    <property type="term" value="C:chromosome"/>
    <property type="evidence" value="ECO:0007669"/>
    <property type="project" value="UniProtKB-SubCell"/>
</dbReference>